<evidence type="ECO:0000313" key="1">
    <source>
        <dbReference type="EMBL" id="KAH9556317.1"/>
    </source>
</evidence>
<organism evidence="1 2">
    <name type="scientific">Sphagnum magellanicum</name>
    <dbReference type="NCBI Taxonomy" id="128215"/>
    <lineage>
        <taxon>Eukaryota</taxon>
        <taxon>Viridiplantae</taxon>
        <taxon>Streptophyta</taxon>
        <taxon>Embryophyta</taxon>
        <taxon>Bryophyta</taxon>
        <taxon>Sphagnophytina</taxon>
        <taxon>Sphagnopsida</taxon>
        <taxon>Sphagnales</taxon>
        <taxon>Sphagnaceae</taxon>
        <taxon>Sphagnum</taxon>
    </lineage>
</organism>
<proteinExistence type="predicted"/>
<gene>
    <name evidence="1" type="ORF">CY35_07G020000</name>
</gene>
<name>A0ACB8HJA4_9BRYO</name>
<comment type="caution">
    <text evidence="1">The sequence shown here is derived from an EMBL/GenBank/DDBJ whole genome shotgun (WGS) entry which is preliminary data.</text>
</comment>
<dbReference type="EMBL" id="CM038913">
    <property type="protein sequence ID" value="KAH9556317.1"/>
    <property type="molecule type" value="Genomic_DNA"/>
</dbReference>
<reference evidence="2" key="1">
    <citation type="journal article" date="2022" name="New Phytol.">
        <title>Phylogenomic structure and speciation in an emerging model: the Sphagnum magellanicum complex (Bryophyta).</title>
        <authorList>
            <person name="Shaw A.J."/>
            <person name="Piatkowski B."/>
            <person name="Duffy A.M."/>
            <person name="Aguero B."/>
            <person name="Imwattana K."/>
            <person name="Nieto-Lugilde M."/>
            <person name="Healey A."/>
            <person name="Weston D.J."/>
            <person name="Patel M.N."/>
            <person name="Schmutz J."/>
            <person name="Grimwood J."/>
            <person name="Yavitt J.B."/>
            <person name="Hassel K."/>
            <person name="Stenoien H.K."/>
            <person name="Flatberg K.I."/>
            <person name="Bickford C.P."/>
            <person name="Hicks K.A."/>
        </authorList>
    </citation>
    <scope>NUCLEOTIDE SEQUENCE [LARGE SCALE GENOMIC DNA]</scope>
</reference>
<dbReference type="Proteomes" id="UP000828922">
    <property type="component" value="Linkage Group LG07"/>
</dbReference>
<sequence length="525" mass="55933">MGIAKNHDAEAAATEADMNGLPLAFVDVEDGFSAEVLFKQGVSYTYDDLIFHPGFINFPTDAVDLSTRLTRNIQLRTPCVSSPMDTVTESSMAAAMATVGGIGFIHYNNQPQVQASLVKKAKSQRVAFVPDPVCLCPWDPISHIDRLKETKGFSSVLVTEDGKVGSKLVGIVTSRDTDFVLDRSTEVREVMSRDIISAPADASLEEASKLLIQSKKSLLPLVTESGELSELLCRTDLKARRENPESGSPSLDANRKFLVGAAIGTRESDQIRLKLLVEAGVNVVILDSSQGDSIYQRQMIEYVKKVHPQLDVIAGNVVTAYQARNLIEAGADALRVGMGSGSICTTQEVCAVGRGQGTAVYKTAAVGNAMGVPIIADGGIANSGHVVKALSLGASTVMMGSFLAGTDEAPGDFFIQDGLRLKKYRGMGSLEAMAKGSDARYLGDKSRLKIAQGVSGSVAAKGSVLRLIPYTLHAVKQGFQDLGTPSIRAAHDALRSGGIRLEVRTGAAQKEGGVHDLVSYEKRRF</sequence>
<protein>
    <submittedName>
        <fullName evidence="1">Uncharacterized protein</fullName>
    </submittedName>
</protein>
<accession>A0ACB8HJA4</accession>
<keyword evidence="2" id="KW-1185">Reference proteome</keyword>
<evidence type="ECO:0000313" key="2">
    <source>
        <dbReference type="Proteomes" id="UP000828922"/>
    </source>
</evidence>